<dbReference type="EMBL" id="CP031226">
    <property type="protein sequence ID" value="AXH59814.1"/>
    <property type="molecule type" value="Genomic_DNA"/>
</dbReference>
<feature type="transmembrane region" description="Helical" evidence="1">
    <location>
        <begin position="41"/>
        <end position="66"/>
    </location>
</feature>
<keyword evidence="1" id="KW-1133">Transmembrane helix</keyword>
<keyword evidence="1" id="KW-0472">Membrane</keyword>
<dbReference type="Proteomes" id="UP000006426">
    <property type="component" value="Plasmid pmppla107"/>
</dbReference>
<evidence type="ECO:0000313" key="3">
    <source>
        <dbReference type="Proteomes" id="UP000006426"/>
    </source>
</evidence>
<feature type="transmembrane region" description="Helical" evidence="1">
    <location>
        <begin position="78"/>
        <end position="97"/>
    </location>
</feature>
<keyword evidence="1" id="KW-0812">Transmembrane</keyword>
<evidence type="ECO:0000256" key="1">
    <source>
        <dbReference type="SAM" id="Phobius"/>
    </source>
</evidence>
<gene>
    <name evidence="2" type="ORF">PLA107_031820</name>
</gene>
<proteinExistence type="predicted"/>
<sequence length="112" mass="12592">MLVKLDWLQGLDNFIAKNGGQGEITALFTSLMLGIMFGTPWYGLSLVVLGCLLPFGLIALLLSWWLVDKGDRPKWKHFLLLPATTCMLLLGDMPKLLSAWRQDRSHRHGQKG</sequence>
<reference evidence="2 3" key="1">
    <citation type="journal article" date="2011" name="PLoS Pathog.">
        <title>Dynamic evolution of pathogenicity revealed by sequencing and comparative genomics of 19 Pseudomonas syringae isolates.</title>
        <authorList>
            <person name="Baltrus D.A."/>
            <person name="Nishimura M.T."/>
            <person name="Romanchuk A."/>
            <person name="Chang J.H."/>
            <person name="Mukhtar M.S."/>
            <person name="Cherkis K."/>
            <person name="Roach J."/>
            <person name="Grant S.R."/>
            <person name="Jones C.D."/>
            <person name="Dangl J.L."/>
        </authorList>
    </citation>
    <scope>NUCLEOTIDE SEQUENCE [LARGE SCALE GENOMIC DNA]</scope>
    <source>
        <strain evidence="2 3">M301315</strain>
    </source>
</reference>
<protein>
    <submittedName>
        <fullName evidence="2">Uncharacterized protein</fullName>
    </submittedName>
</protein>
<name>A0AAD0V9M3_PSEAV</name>
<keyword evidence="2" id="KW-0614">Plasmid</keyword>
<dbReference type="AlphaFoldDB" id="A0AAD0V9M3"/>
<accession>A0AAD0V9M3</accession>
<organism evidence="2 3">
    <name type="scientific">Pseudomonas amygdali pv. lachrymans str. M301315</name>
    <dbReference type="NCBI Taxonomy" id="629260"/>
    <lineage>
        <taxon>Bacteria</taxon>
        <taxon>Pseudomonadati</taxon>
        <taxon>Pseudomonadota</taxon>
        <taxon>Gammaproteobacteria</taxon>
        <taxon>Pseudomonadales</taxon>
        <taxon>Pseudomonadaceae</taxon>
        <taxon>Pseudomonas</taxon>
        <taxon>Pseudomonas amygdali</taxon>
    </lineage>
</organism>
<evidence type="ECO:0000313" key="2">
    <source>
        <dbReference type="EMBL" id="AXH59814.1"/>
    </source>
</evidence>
<geneLocation type="plasmid" evidence="3">
    <name>pmppla107</name>
</geneLocation>